<dbReference type="SMART" id="SM00052">
    <property type="entry name" value="EAL"/>
    <property type="match status" value="1"/>
</dbReference>
<gene>
    <name evidence="3" type="ORF">SAMN06295970_104237</name>
</gene>
<evidence type="ECO:0000259" key="1">
    <source>
        <dbReference type="PROSITE" id="PS50883"/>
    </source>
</evidence>
<protein>
    <submittedName>
        <fullName evidence="3">EAL and modified HD-GYP domain-containing signal transduction protein</fullName>
    </submittedName>
</protein>
<dbReference type="InterPro" id="IPR035919">
    <property type="entry name" value="EAL_sf"/>
</dbReference>
<dbReference type="PROSITE" id="PS51833">
    <property type="entry name" value="HDOD"/>
    <property type="match status" value="1"/>
</dbReference>
<dbReference type="PIRSF" id="PIRSF003180">
    <property type="entry name" value="DiGMPpdiest_YuxH"/>
    <property type="match status" value="1"/>
</dbReference>
<dbReference type="PANTHER" id="PTHR33525">
    <property type="match status" value="1"/>
</dbReference>
<dbReference type="Gene3D" id="3.20.20.450">
    <property type="entry name" value="EAL domain"/>
    <property type="match status" value="1"/>
</dbReference>
<evidence type="ECO:0000259" key="2">
    <source>
        <dbReference type="PROSITE" id="PS51833"/>
    </source>
</evidence>
<dbReference type="SUPFAM" id="SSF109604">
    <property type="entry name" value="HD-domain/PDEase-like"/>
    <property type="match status" value="1"/>
</dbReference>
<feature type="domain" description="EAL" evidence="1">
    <location>
        <begin position="1"/>
        <end position="215"/>
    </location>
</feature>
<dbReference type="InterPro" id="IPR052340">
    <property type="entry name" value="RNase_Y/CdgJ"/>
</dbReference>
<dbReference type="PROSITE" id="PS50883">
    <property type="entry name" value="EAL"/>
    <property type="match status" value="1"/>
</dbReference>
<name>A0ABY1Q2U1_9BURK</name>
<dbReference type="RefSeq" id="WP_283441798.1">
    <property type="nucleotide sequence ID" value="NZ_FXUL01000004.1"/>
</dbReference>
<accession>A0ABY1Q2U1</accession>
<proteinExistence type="predicted"/>
<dbReference type="Pfam" id="PF08668">
    <property type="entry name" value="HDOD"/>
    <property type="match status" value="1"/>
</dbReference>
<comment type="caution">
    <text evidence="3">The sequence shown here is derived from an EMBL/GenBank/DDBJ whole genome shotgun (WGS) entry which is preliminary data.</text>
</comment>
<dbReference type="PANTHER" id="PTHR33525:SF4">
    <property type="entry name" value="CYCLIC DI-GMP PHOSPHODIESTERASE CDGJ"/>
    <property type="match status" value="1"/>
</dbReference>
<evidence type="ECO:0000313" key="4">
    <source>
        <dbReference type="Proteomes" id="UP001158049"/>
    </source>
</evidence>
<organism evidence="3 4">
    <name type="scientific">Noviherbaspirillum suwonense</name>
    <dbReference type="NCBI Taxonomy" id="1224511"/>
    <lineage>
        <taxon>Bacteria</taxon>
        <taxon>Pseudomonadati</taxon>
        <taxon>Pseudomonadota</taxon>
        <taxon>Betaproteobacteria</taxon>
        <taxon>Burkholderiales</taxon>
        <taxon>Oxalobacteraceae</taxon>
        <taxon>Noviherbaspirillum</taxon>
    </lineage>
</organism>
<dbReference type="InterPro" id="IPR013976">
    <property type="entry name" value="HDOD"/>
</dbReference>
<dbReference type="SUPFAM" id="SSF141868">
    <property type="entry name" value="EAL domain-like"/>
    <property type="match status" value="1"/>
</dbReference>
<dbReference type="Proteomes" id="UP001158049">
    <property type="component" value="Unassembled WGS sequence"/>
</dbReference>
<reference evidence="3 4" key="1">
    <citation type="submission" date="2017-05" db="EMBL/GenBank/DDBJ databases">
        <authorList>
            <person name="Varghese N."/>
            <person name="Submissions S."/>
        </authorList>
    </citation>
    <scope>NUCLEOTIDE SEQUENCE [LARGE SCALE GENOMIC DNA]</scope>
    <source>
        <strain evidence="3 4">DSM 26001</strain>
    </source>
</reference>
<dbReference type="InterPro" id="IPR014408">
    <property type="entry name" value="dGMP_Pdiesterase_EAL/HD-GYP"/>
</dbReference>
<dbReference type="Gene3D" id="1.10.3210.10">
    <property type="entry name" value="Hypothetical protein af1432"/>
    <property type="match status" value="1"/>
</dbReference>
<sequence>MPVATMQDEVEDIFLGRQPIVDRAQQLHGFELLFRNSRANHAAVSDDRAATSTVIVHTLSEFGIDSVLGGFSGFINCDASFLMSDAIALLPPEKVVLELLESTVSDAEIQRRCLQLKSLGFRLALDDFQGATDYNRGLLPMMDIIKVDINGLSAAQLDLLSRDVRTLNAIRLAEKVETAEQFRHCFELGYHLFQGYHFSRPEMVSGRRLSPSHMALLRLLTMLQQDADIRQIEDVFKHNPALAVNLLRLANSAAMGQRQPLRSVANAIVVLGRRQLQRWLLLLMLATADQGQAARPALLHMAATRGKLMELLMLQDHPTHADSAFVAGIVSVMDALLGQPMQQVVDALGLADDMRAALLQRSGPIGRTLGLVEALEGDDDRAVLAYLDEDERRAAKKLNHSQGLALAWANQVLQAA</sequence>
<dbReference type="EMBL" id="FXUL01000004">
    <property type="protein sequence ID" value="SMP55793.1"/>
    <property type="molecule type" value="Genomic_DNA"/>
</dbReference>
<dbReference type="Pfam" id="PF00563">
    <property type="entry name" value="EAL"/>
    <property type="match status" value="1"/>
</dbReference>
<feature type="domain" description="HDOD" evidence="2">
    <location>
        <begin position="209"/>
        <end position="403"/>
    </location>
</feature>
<dbReference type="InterPro" id="IPR001633">
    <property type="entry name" value="EAL_dom"/>
</dbReference>
<keyword evidence="4" id="KW-1185">Reference proteome</keyword>
<evidence type="ECO:0000313" key="3">
    <source>
        <dbReference type="EMBL" id="SMP55793.1"/>
    </source>
</evidence>